<protein>
    <submittedName>
        <fullName evidence="1">Uncharacterized protein</fullName>
    </submittedName>
</protein>
<reference evidence="1 2" key="1">
    <citation type="submission" date="2016-02" db="EMBL/GenBank/DDBJ databases">
        <title>Draft genome sequence of Aeromonas trota strain 1999lcr isolated from cerebrospinal fluid (CSF).</title>
        <authorList>
            <person name="Dallagassa C.B."/>
            <person name="Prediger K.C."/>
            <person name="Weiss V.A."/>
            <person name="Assis F.E."/>
            <person name="Baura V."/>
            <person name="Cruz L.M."/>
            <person name="Souza E.M."/>
            <person name="Pedrosa F.O."/>
            <person name="Fadel-Picheth C.M."/>
        </authorList>
    </citation>
    <scope>NUCLEOTIDE SEQUENCE [LARGE SCALE GENOMIC DNA]</scope>
    <source>
        <strain evidence="1 2">1999lcr</strain>
    </source>
</reference>
<gene>
    <name evidence="1" type="ORF">LCR_08890</name>
</gene>
<organism evidence="1 2">
    <name type="scientific">Aeromonas enteropelogenes</name>
    <name type="common">Aeromonas trota</name>
    <dbReference type="NCBI Taxonomy" id="29489"/>
    <lineage>
        <taxon>Bacteria</taxon>
        <taxon>Pseudomonadati</taxon>
        <taxon>Pseudomonadota</taxon>
        <taxon>Gammaproteobacteria</taxon>
        <taxon>Aeromonadales</taxon>
        <taxon>Aeromonadaceae</taxon>
        <taxon>Aeromonas</taxon>
    </lineage>
</organism>
<evidence type="ECO:0000313" key="2">
    <source>
        <dbReference type="Proteomes" id="UP000078435"/>
    </source>
</evidence>
<dbReference type="EMBL" id="JMGO02000002">
    <property type="protein sequence ID" value="KXU81791.1"/>
    <property type="molecule type" value="Genomic_DNA"/>
</dbReference>
<proteinExistence type="predicted"/>
<dbReference type="RefSeq" id="WP_061475603.1">
    <property type="nucleotide sequence ID" value="NZ_JAAKON010000006.1"/>
</dbReference>
<comment type="caution">
    <text evidence="1">The sequence shown here is derived from an EMBL/GenBank/DDBJ whole genome shotgun (WGS) entry which is preliminary data.</text>
</comment>
<name>A0A175VMD2_AEREN</name>
<dbReference type="AlphaFoldDB" id="A0A175VMD2"/>
<accession>A0A175VMD2</accession>
<dbReference type="Proteomes" id="UP000078435">
    <property type="component" value="Unassembled WGS sequence"/>
</dbReference>
<evidence type="ECO:0000313" key="1">
    <source>
        <dbReference type="EMBL" id="KXU81791.1"/>
    </source>
</evidence>
<sequence>MPYYHFFKQGQALTYLDANAPSYGDERGQLIEQGFAPLAAPTFADSPAAALAQLQSQEEMENALGAHDDFYVANSHPATITGVSGV</sequence>